<dbReference type="Gene3D" id="2.60.120.10">
    <property type="entry name" value="Jelly Rolls"/>
    <property type="match status" value="1"/>
</dbReference>
<dbReference type="PANTHER" id="PTHR43346">
    <property type="entry name" value="LIGAND BINDING DOMAIN PROTEIN, PUTATIVE (AFU_ORTHOLOGUE AFUA_6G14370)-RELATED"/>
    <property type="match status" value="1"/>
</dbReference>
<evidence type="ECO:0000259" key="2">
    <source>
        <dbReference type="Pfam" id="PF07883"/>
    </source>
</evidence>
<name>A0A8J3BE74_9ACTN</name>
<dbReference type="InterPro" id="IPR011051">
    <property type="entry name" value="RmlC_Cupin_sf"/>
</dbReference>
<dbReference type="PANTHER" id="PTHR43346:SF1">
    <property type="entry name" value="QUERCETIN 2,3-DIOXYGENASE-RELATED"/>
    <property type="match status" value="1"/>
</dbReference>
<keyword evidence="4" id="KW-1185">Reference proteome</keyword>
<evidence type="ECO:0000313" key="4">
    <source>
        <dbReference type="Proteomes" id="UP000662200"/>
    </source>
</evidence>
<organism evidence="3 4">
    <name type="scientific">Pilimelia terevasa</name>
    <dbReference type="NCBI Taxonomy" id="53372"/>
    <lineage>
        <taxon>Bacteria</taxon>
        <taxon>Bacillati</taxon>
        <taxon>Actinomycetota</taxon>
        <taxon>Actinomycetes</taxon>
        <taxon>Micromonosporales</taxon>
        <taxon>Micromonosporaceae</taxon>
        <taxon>Pilimelia</taxon>
    </lineage>
</organism>
<protein>
    <recommendedName>
        <fullName evidence="2">Cupin type-2 domain-containing protein</fullName>
    </recommendedName>
</protein>
<dbReference type="InterPro" id="IPR014710">
    <property type="entry name" value="RmlC-like_jellyroll"/>
</dbReference>
<dbReference type="Pfam" id="PF07883">
    <property type="entry name" value="Cupin_2"/>
    <property type="match status" value="1"/>
</dbReference>
<accession>A0A8J3BE74</accession>
<feature type="domain" description="Cupin type-2" evidence="2">
    <location>
        <begin position="30"/>
        <end position="98"/>
    </location>
</feature>
<dbReference type="InterPro" id="IPR013096">
    <property type="entry name" value="Cupin_2"/>
</dbReference>
<dbReference type="RefSeq" id="WP_229789273.1">
    <property type="nucleotide sequence ID" value="NZ_BMQC01000001.1"/>
</dbReference>
<comment type="caution">
    <text evidence="3">The sequence shown here is derived from an EMBL/GenBank/DDBJ whole genome shotgun (WGS) entry which is preliminary data.</text>
</comment>
<dbReference type="CDD" id="cd02223">
    <property type="entry name" value="cupin_Bh2720-like"/>
    <property type="match status" value="1"/>
</dbReference>
<dbReference type="Proteomes" id="UP000662200">
    <property type="component" value="Unassembled WGS sequence"/>
</dbReference>
<evidence type="ECO:0000256" key="1">
    <source>
        <dbReference type="SAM" id="MobiDB-lite"/>
    </source>
</evidence>
<dbReference type="SUPFAM" id="SSF51182">
    <property type="entry name" value="RmlC-like cupins"/>
    <property type="match status" value="1"/>
</dbReference>
<dbReference type="InterPro" id="IPR052538">
    <property type="entry name" value="Flavonoid_dioxygenase-like"/>
</dbReference>
<evidence type="ECO:0000313" key="3">
    <source>
        <dbReference type="EMBL" id="GGK15014.1"/>
    </source>
</evidence>
<feature type="region of interest" description="Disordered" evidence="1">
    <location>
        <begin position="100"/>
        <end position="121"/>
    </location>
</feature>
<feature type="compositionally biased region" description="Basic and acidic residues" evidence="1">
    <location>
        <begin position="102"/>
        <end position="121"/>
    </location>
</feature>
<reference evidence="3" key="1">
    <citation type="journal article" date="2014" name="Int. J. Syst. Evol. Microbiol.">
        <title>Complete genome sequence of Corynebacterium casei LMG S-19264T (=DSM 44701T), isolated from a smear-ripened cheese.</title>
        <authorList>
            <consortium name="US DOE Joint Genome Institute (JGI-PGF)"/>
            <person name="Walter F."/>
            <person name="Albersmeier A."/>
            <person name="Kalinowski J."/>
            <person name="Ruckert C."/>
        </authorList>
    </citation>
    <scope>NUCLEOTIDE SEQUENCE</scope>
    <source>
        <strain evidence="3">JCM 3091</strain>
    </source>
</reference>
<dbReference type="EMBL" id="BMQC01000001">
    <property type="protein sequence ID" value="GGK15014.1"/>
    <property type="molecule type" value="Genomic_DNA"/>
</dbReference>
<reference evidence="3" key="2">
    <citation type="submission" date="2020-09" db="EMBL/GenBank/DDBJ databases">
        <authorList>
            <person name="Sun Q."/>
            <person name="Ohkuma M."/>
        </authorList>
    </citation>
    <scope>NUCLEOTIDE SEQUENCE</scope>
    <source>
        <strain evidence="3">JCM 3091</strain>
    </source>
</reference>
<dbReference type="AlphaFoldDB" id="A0A8J3BE74"/>
<gene>
    <name evidence="3" type="ORF">GCM10010124_04540</name>
</gene>
<sequence>MEVREFGAEAVANDAFRRVLVTTDHVQVVVMALRPGEEIGSEVHPDNDQLLTFVEGVVRAEVGGETATVTAGQTVVVPAGTRHNFTNVGDTPARLYTLYGPPDHDPETVHETRADAEAAHA</sequence>
<proteinExistence type="predicted"/>